<dbReference type="AlphaFoldDB" id="A0A9D4MF09"/>
<reference evidence="2" key="2">
    <citation type="submission" date="2020-11" db="EMBL/GenBank/DDBJ databases">
        <authorList>
            <person name="McCartney M.A."/>
            <person name="Auch B."/>
            <person name="Kono T."/>
            <person name="Mallez S."/>
            <person name="Becker A."/>
            <person name="Gohl D.M."/>
            <person name="Silverstein K.A.T."/>
            <person name="Koren S."/>
            <person name="Bechman K.B."/>
            <person name="Herman A."/>
            <person name="Abrahante J.E."/>
            <person name="Garbe J."/>
        </authorList>
    </citation>
    <scope>NUCLEOTIDE SEQUENCE</scope>
    <source>
        <strain evidence="2">Duluth1</strain>
        <tissue evidence="2">Whole animal</tissue>
    </source>
</reference>
<evidence type="ECO:0000313" key="2">
    <source>
        <dbReference type="EMBL" id="KAH3874954.1"/>
    </source>
</evidence>
<reference evidence="2" key="1">
    <citation type="journal article" date="2019" name="bioRxiv">
        <title>The Genome of the Zebra Mussel, Dreissena polymorpha: A Resource for Invasive Species Research.</title>
        <authorList>
            <person name="McCartney M.A."/>
            <person name="Auch B."/>
            <person name="Kono T."/>
            <person name="Mallez S."/>
            <person name="Zhang Y."/>
            <person name="Obille A."/>
            <person name="Becker A."/>
            <person name="Abrahante J.E."/>
            <person name="Garbe J."/>
            <person name="Badalamenti J.P."/>
            <person name="Herman A."/>
            <person name="Mangelson H."/>
            <person name="Liachko I."/>
            <person name="Sullivan S."/>
            <person name="Sone E.D."/>
            <person name="Koren S."/>
            <person name="Silverstein K.A.T."/>
            <person name="Beckman K.B."/>
            <person name="Gohl D.M."/>
        </authorList>
    </citation>
    <scope>NUCLEOTIDE SEQUENCE</scope>
    <source>
        <strain evidence="2">Duluth1</strain>
        <tissue evidence="2">Whole animal</tissue>
    </source>
</reference>
<feature type="region of interest" description="Disordered" evidence="1">
    <location>
        <begin position="26"/>
        <end position="120"/>
    </location>
</feature>
<evidence type="ECO:0000256" key="1">
    <source>
        <dbReference type="SAM" id="MobiDB-lite"/>
    </source>
</evidence>
<evidence type="ECO:0000313" key="3">
    <source>
        <dbReference type="Proteomes" id="UP000828390"/>
    </source>
</evidence>
<dbReference type="Proteomes" id="UP000828390">
    <property type="component" value="Unassembled WGS sequence"/>
</dbReference>
<name>A0A9D4MF09_DREPO</name>
<dbReference type="EMBL" id="JAIWYP010000002">
    <property type="protein sequence ID" value="KAH3874954.1"/>
    <property type="molecule type" value="Genomic_DNA"/>
</dbReference>
<protein>
    <submittedName>
        <fullName evidence="2">Uncharacterized protein</fullName>
    </submittedName>
</protein>
<proteinExistence type="predicted"/>
<sequence>MSLGNKRYGNIDQFLPFHCKTWKGRLSSLSSPEDLRPTSPVRRNSHSPGSTSPMHMVPSPSVDLHSSIGGGIQDSQNKTCTHPKRLQMSLSKKQTLLPAPVGNGRPQRRSVKLRLRSESL</sequence>
<gene>
    <name evidence="2" type="ORF">DPMN_038211</name>
</gene>
<organism evidence="2 3">
    <name type="scientific">Dreissena polymorpha</name>
    <name type="common">Zebra mussel</name>
    <name type="synonym">Mytilus polymorpha</name>
    <dbReference type="NCBI Taxonomy" id="45954"/>
    <lineage>
        <taxon>Eukaryota</taxon>
        <taxon>Metazoa</taxon>
        <taxon>Spiralia</taxon>
        <taxon>Lophotrochozoa</taxon>
        <taxon>Mollusca</taxon>
        <taxon>Bivalvia</taxon>
        <taxon>Autobranchia</taxon>
        <taxon>Heteroconchia</taxon>
        <taxon>Euheterodonta</taxon>
        <taxon>Imparidentia</taxon>
        <taxon>Neoheterodontei</taxon>
        <taxon>Myida</taxon>
        <taxon>Dreissenoidea</taxon>
        <taxon>Dreissenidae</taxon>
        <taxon>Dreissena</taxon>
    </lineage>
</organism>
<accession>A0A9D4MF09</accession>
<keyword evidence="3" id="KW-1185">Reference proteome</keyword>
<comment type="caution">
    <text evidence="2">The sequence shown here is derived from an EMBL/GenBank/DDBJ whole genome shotgun (WGS) entry which is preliminary data.</text>
</comment>